<protein>
    <submittedName>
        <fullName evidence="2">Uncharacterized protein</fullName>
    </submittedName>
</protein>
<dbReference type="Proteomes" id="UP000663193">
    <property type="component" value="Chromosome 3"/>
</dbReference>
<evidence type="ECO:0000313" key="2">
    <source>
        <dbReference type="EMBL" id="QRC93291.1"/>
    </source>
</evidence>
<dbReference type="VEuPathDB" id="FungiDB:JI435_403550"/>
<dbReference type="EMBL" id="CP069025">
    <property type="protein sequence ID" value="QRC93291.1"/>
    <property type="molecule type" value="Genomic_DNA"/>
</dbReference>
<proteinExistence type="predicted"/>
<accession>A0A7U2EUZ4</accession>
<organism evidence="2 3">
    <name type="scientific">Phaeosphaeria nodorum (strain SN15 / ATCC MYA-4574 / FGSC 10173)</name>
    <name type="common">Glume blotch fungus</name>
    <name type="synonym">Parastagonospora nodorum</name>
    <dbReference type="NCBI Taxonomy" id="321614"/>
    <lineage>
        <taxon>Eukaryota</taxon>
        <taxon>Fungi</taxon>
        <taxon>Dikarya</taxon>
        <taxon>Ascomycota</taxon>
        <taxon>Pezizomycotina</taxon>
        <taxon>Dothideomycetes</taxon>
        <taxon>Pleosporomycetidae</taxon>
        <taxon>Pleosporales</taxon>
        <taxon>Pleosporineae</taxon>
        <taxon>Phaeosphaeriaceae</taxon>
        <taxon>Parastagonospora</taxon>
    </lineage>
</organism>
<sequence>MSNSCLLQKSESSGPSCRDMSRTRLKEHHTIQVTLTSPANIHHTTRPSLHLTYHYLLLNPHSTISLNK</sequence>
<feature type="compositionally biased region" description="Polar residues" evidence="1">
    <location>
        <begin position="1"/>
        <end position="15"/>
    </location>
</feature>
<keyword evidence="3" id="KW-1185">Reference proteome</keyword>
<name>A0A7U2EUZ4_PHANO</name>
<feature type="region of interest" description="Disordered" evidence="1">
    <location>
        <begin position="1"/>
        <end position="23"/>
    </location>
</feature>
<evidence type="ECO:0000313" key="3">
    <source>
        <dbReference type="Proteomes" id="UP000663193"/>
    </source>
</evidence>
<gene>
    <name evidence="2" type="ORF">JI435_403550</name>
</gene>
<evidence type="ECO:0000256" key="1">
    <source>
        <dbReference type="SAM" id="MobiDB-lite"/>
    </source>
</evidence>
<reference evidence="3" key="1">
    <citation type="journal article" date="2021" name="BMC Genomics">
        <title>Chromosome-level genome assembly and manually-curated proteome of model necrotroph Parastagonospora nodorum Sn15 reveals a genome-wide trove of candidate effector homologs, and redundancy of virulence-related functions within an accessory chromosome.</title>
        <authorList>
            <person name="Bertazzoni S."/>
            <person name="Jones D.A.B."/>
            <person name="Phan H.T."/>
            <person name="Tan K.-C."/>
            <person name="Hane J.K."/>
        </authorList>
    </citation>
    <scope>NUCLEOTIDE SEQUENCE [LARGE SCALE GENOMIC DNA]</scope>
    <source>
        <strain evidence="3">SN15 / ATCC MYA-4574 / FGSC 10173)</strain>
    </source>
</reference>
<dbReference type="AlphaFoldDB" id="A0A7U2EUZ4"/>